<sequence>MSQTIKISNNDSRTYQSLTLNNGLKVLLVQDIETEKSAAALTVNAGHFDDPQDRQGLAHFLEHMLFLGTDLYPEPGAFSKFTSQHGGSSNAWTGTEHSSYFFDIDNHHFESALKQFSRFFINPLLHSEATTKERNAIDAEFKLKLKDDSRRIYQAHKETSNPKHPFAKFSVGNADTLADRDTCISKEIKAFFNEHYIALRMTLVICSSETIAQQKTWVESLFNDINNAPNIKPEISEPLYKAEHLKKIIYIAPHKHMQKIIISFAMPNIDAFYQHKTVSFMAHILGYEGKGSLYSILKDKGWLNSLTAGGGINGSNFKDFNISISLTDEGIAHYEDIVETIFTFLPLLKHDLNQFIPLYNDKKSLLKMAFDNQEKSKVIDFVNGLSINMQHYPVEDYVQGDYIMHGFNESQWLEILNWLNPSNMRLVFIHPDVQTEKQAAWYHTPYKCDSLSKSWLSKLAEIKTPLSEMALPLPNPYLTKKPHLLVVETSNNIPQRLISKSGIDFWFQQEQEFRIIKGHFYLALDSYFTVKSITNMALTRLFSDLFMDNVAQEFYPAELAGLSYQLSIHQGGLTLHTSGISTNQLDLVKGLMHQLFNSKFKQQRFEEYKKQLCRHWNSGNHNKPVSQLFSLLSAKLLPWNPTPEDLSKALEQVSFQQFEAFTQQLFQQIHIQALLHGNWHKSDAIKFYNEIDKHISAFTMIEDLIRPMNIMHEPMLQVESLGHSDHAMVVYYQALSDSVDEKIKVMCLNHLISQDYFQHLRTDKQLGYLVGTGYAPLNGRAGIAFYIQSPEVDAQSLLHHSHQFTQEYAQTIKQMPENTWHKAKQGLLTQVQEKDKNLRLRSLRYWLCLENQDTHFSMQKRLIEALNALTQQQMFEYAKETFSDTRARVEYTSDINP</sequence>
<evidence type="ECO:0000313" key="19">
    <source>
        <dbReference type="EMBL" id="SFD10824.1"/>
    </source>
</evidence>
<dbReference type="InterPro" id="IPR032632">
    <property type="entry name" value="Peptidase_M16_M"/>
</dbReference>
<name>A0A1I1PLR0_9GAMM</name>
<evidence type="ECO:0000256" key="2">
    <source>
        <dbReference type="ARBA" id="ARBA00002184"/>
    </source>
</evidence>
<evidence type="ECO:0000256" key="9">
    <source>
        <dbReference type="ARBA" id="ARBA00022833"/>
    </source>
</evidence>
<dbReference type="PANTHER" id="PTHR43690">
    <property type="entry name" value="NARDILYSIN"/>
    <property type="match status" value="1"/>
</dbReference>
<dbReference type="Pfam" id="PF05193">
    <property type="entry name" value="Peptidase_M16_C"/>
    <property type="match status" value="1"/>
</dbReference>
<evidence type="ECO:0000256" key="1">
    <source>
        <dbReference type="ARBA" id="ARBA00001947"/>
    </source>
</evidence>
<keyword evidence="7" id="KW-0479">Metal-binding</keyword>
<evidence type="ECO:0000256" key="13">
    <source>
        <dbReference type="ARBA" id="ARBA00033450"/>
    </source>
</evidence>
<dbReference type="Pfam" id="PF16187">
    <property type="entry name" value="Peptidase_M16_M"/>
    <property type="match status" value="1"/>
</dbReference>
<dbReference type="InterPro" id="IPR011765">
    <property type="entry name" value="Pept_M16_N"/>
</dbReference>
<evidence type="ECO:0000256" key="7">
    <source>
        <dbReference type="ARBA" id="ARBA00022723"/>
    </source>
</evidence>
<evidence type="ECO:0000256" key="4">
    <source>
        <dbReference type="ARBA" id="ARBA00012449"/>
    </source>
</evidence>
<evidence type="ECO:0000256" key="5">
    <source>
        <dbReference type="ARBA" id="ARBA00017565"/>
    </source>
</evidence>
<keyword evidence="6" id="KW-0645">Protease</keyword>
<feature type="domain" description="Peptidase M16 C-terminal" evidence="16">
    <location>
        <begin position="186"/>
        <end position="351"/>
    </location>
</feature>
<dbReference type="SUPFAM" id="SSF63411">
    <property type="entry name" value="LuxS/MPP-like metallohydrolase"/>
    <property type="match status" value="4"/>
</dbReference>
<dbReference type="InterPro" id="IPR011249">
    <property type="entry name" value="Metalloenz_LuxS/M16"/>
</dbReference>
<dbReference type="Gene3D" id="3.30.830.10">
    <property type="entry name" value="Metalloenzyme, LuxS/M16 peptidase-like"/>
    <property type="match status" value="4"/>
</dbReference>
<comment type="cofactor">
    <cofactor evidence="1">
        <name>Zn(2+)</name>
        <dbReference type="ChEBI" id="CHEBI:29105"/>
    </cofactor>
</comment>
<dbReference type="AlphaFoldDB" id="A0A1I1PLR0"/>
<dbReference type="FunFam" id="3.30.830.10:FF:000005">
    <property type="entry name" value="nardilysin isoform X1"/>
    <property type="match status" value="1"/>
</dbReference>
<dbReference type="GO" id="GO:0005737">
    <property type="term" value="C:cytoplasm"/>
    <property type="evidence" value="ECO:0007669"/>
    <property type="project" value="UniProtKB-ARBA"/>
</dbReference>
<feature type="domain" description="Peptidase M16 N-terminal" evidence="15">
    <location>
        <begin position="25"/>
        <end position="147"/>
    </location>
</feature>
<dbReference type="InterPro" id="IPR007863">
    <property type="entry name" value="Peptidase_M16_C"/>
</dbReference>
<dbReference type="GO" id="GO:0006508">
    <property type="term" value="P:proteolysis"/>
    <property type="evidence" value="ECO:0007669"/>
    <property type="project" value="UniProtKB-KW"/>
</dbReference>
<comment type="function">
    <text evidence="2">Endopeptidase that degrades small peptides of less than 7 kDa, such as glucagon and insulin.</text>
</comment>
<dbReference type="FunFam" id="3.30.830.10:FF:000012">
    <property type="entry name" value="Protease 3"/>
    <property type="match status" value="1"/>
</dbReference>
<dbReference type="InterPro" id="IPR001431">
    <property type="entry name" value="Pept_M16_Zn_BS"/>
</dbReference>
<feature type="domain" description="Peptidase M16 middle/third" evidence="17">
    <location>
        <begin position="370"/>
        <end position="648"/>
    </location>
</feature>
<dbReference type="Pfam" id="PF22456">
    <property type="entry name" value="PqqF-like_C_4"/>
    <property type="match status" value="1"/>
</dbReference>
<evidence type="ECO:0000259" key="18">
    <source>
        <dbReference type="Pfam" id="PF22456"/>
    </source>
</evidence>
<evidence type="ECO:0000256" key="6">
    <source>
        <dbReference type="ARBA" id="ARBA00022670"/>
    </source>
</evidence>
<proteinExistence type="inferred from homology"/>
<keyword evidence="9" id="KW-0862">Zinc</keyword>
<evidence type="ECO:0000259" key="17">
    <source>
        <dbReference type="Pfam" id="PF16187"/>
    </source>
</evidence>
<evidence type="ECO:0000259" key="15">
    <source>
        <dbReference type="Pfam" id="PF00675"/>
    </source>
</evidence>
<feature type="domain" description="Coenzyme PQQ synthesis protein F-like C-terminal lobe" evidence="18">
    <location>
        <begin position="748"/>
        <end position="846"/>
    </location>
</feature>
<dbReference type="InterPro" id="IPR054734">
    <property type="entry name" value="PqqF-like_C_4"/>
</dbReference>
<evidence type="ECO:0000256" key="11">
    <source>
        <dbReference type="ARBA" id="ARBA00029597"/>
    </source>
</evidence>
<comment type="similarity">
    <text evidence="3 14">Belongs to the peptidase M16 family.</text>
</comment>
<protein>
    <recommendedName>
        <fullName evidence="5">Protease 3</fullName>
        <ecNumber evidence="4">3.4.24.55</ecNumber>
    </recommendedName>
    <alternativeName>
        <fullName evidence="13">Pitrilysin</fullName>
    </alternativeName>
    <alternativeName>
        <fullName evidence="12">Protease III</fullName>
    </alternativeName>
    <alternativeName>
        <fullName evidence="11">Protease pi</fullName>
    </alternativeName>
</protein>
<dbReference type="GO" id="GO:0046872">
    <property type="term" value="F:metal ion binding"/>
    <property type="evidence" value="ECO:0007669"/>
    <property type="project" value="UniProtKB-KW"/>
</dbReference>
<dbReference type="STRING" id="1123010.SAMN02745724_03502"/>
<accession>A0A1I1PLR0</accession>
<gene>
    <name evidence="19" type="ORF">SAMN02745724_03502</name>
</gene>
<dbReference type="EC" id="3.4.24.55" evidence="4"/>
<reference evidence="19 20" key="1">
    <citation type="submission" date="2016-10" db="EMBL/GenBank/DDBJ databases">
        <authorList>
            <person name="de Groot N.N."/>
        </authorList>
    </citation>
    <scope>NUCLEOTIDE SEQUENCE [LARGE SCALE GENOMIC DNA]</scope>
    <source>
        <strain evidence="19 20">DSM 6059</strain>
    </source>
</reference>
<evidence type="ECO:0000256" key="14">
    <source>
        <dbReference type="RuleBase" id="RU004447"/>
    </source>
</evidence>
<dbReference type="InterPro" id="IPR050626">
    <property type="entry name" value="Peptidase_M16"/>
</dbReference>
<organism evidence="19 20">
    <name type="scientific">Pseudoalteromonas denitrificans DSM 6059</name>
    <dbReference type="NCBI Taxonomy" id="1123010"/>
    <lineage>
        <taxon>Bacteria</taxon>
        <taxon>Pseudomonadati</taxon>
        <taxon>Pseudomonadota</taxon>
        <taxon>Gammaproteobacteria</taxon>
        <taxon>Alteromonadales</taxon>
        <taxon>Pseudoalteromonadaceae</taxon>
        <taxon>Pseudoalteromonas</taxon>
    </lineage>
</organism>
<evidence type="ECO:0000256" key="10">
    <source>
        <dbReference type="ARBA" id="ARBA00023049"/>
    </source>
</evidence>
<evidence type="ECO:0000256" key="3">
    <source>
        <dbReference type="ARBA" id="ARBA00007261"/>
    </source>
</evidence>
<dbReference type="Pfam" id="PF00675">
    <property type="entry name" value="Peptidase_M16"/>
    <property type="match status" value="1"/>
</dbReference>
<evidence type="ECO:0000256" key="8">
    <source>
        <dbReference type="ARBA" id="ARBA00022801"/>
    </source>
</evidence>
<evidence type="ECO:0000256" key="12">
    <source>
        <dbReference type="ARBA" id="ARBA00031184"/>
    </source>
</evidence>
<evidence type="ECO:0000259" key="16">
    <source>
        <dbReference type="Pfam" id="PF05193"/>
    </source>
</evidence>
<dbReference type="PANTHER" id="PTHR43690:SF18">
    <property type="entry name" value="INSULIN-DEGRADING ENZYME-RELATED"/>
    <property type="match status" value="1"/>
</dbReference>
<evidence type="ECO:0000313" key="20">
    <source>
        <dbReference type="Proteomes" id="UP000198862"/>
    </source>
</evidence>
<dbReference type="GO" id="GO:0004222">
    <property type="term" value="F:metalloendopeptidase activity"/>
    <property type="evidence" value="ECO:0007669"/>
    <property type="project" value="UniProtKB-EC"/>
</dbReference>
<dbReference type="PROSITE" id="PS00143">
    <property type="entry name" value="INSULINASE"/>
    <property type="match status" value="1"/>
</dbReference>
<keyword evidence="20" id="KW-1185">Reference proteome</keyword>
<dbReference type="EMBL" id="FOLO01000033">
    <property type="protein sequence ID" value="SFD10824.1"/>
    <property type="molecule type" value="Genomic_DNA"/>
</dbReference>
<keyword evidence="10" id="KW-0482">Metalloprotease</keyword>
<keyword evidence="8" id="KW-0378">Hydrolase</keyword>
<dbReference type="Proteomes" id="UP000198862">
    <property type="component" value="Unassembled WGS sequence"/>
</dbReference>